<comment type="caution">
    <text evidence="1">The sequence shown here is derived from an EMBL/GenBank/DDBJ whole genome shotgun (WGS) entry which is preliminary data.</text>
</comment>
<evidence type="ECO:0000313" key="1">
    <source>
        <dbReference type="EMBL" id="GER57161.1"/>
    </source>
</evidence>
<accession>A0A5A7RJ04</accession>
<proteinExistence type="predicted"/>
<sequence>MIRTRYGQAHIEPHKFRPENSLDVALHLKKVPNNASISSNVLPLVSGNNVKKNIQVTVAIPLNKKNVPPIVIALYSEINDINKTPLVARFIATPTPQPCALS</sequence>
<organism evidence="1 2">
    <name type="scientific">Striga asiatica</name>
    <name type="common">Asiatic witchweed</name>
    <name type="synonym">Buchnera asiatica</name>
    <dbReference type="NCBI Taxonomy" id="4170"/>
    <lineage>
        <taxon>Eukaryota</taxon>
        <taxon>Viridiplantae</taxon>
        <taxon>Streptophyta</taxon>
        <taxon>Embryophyta</taxon>
        <taxon>Tracheophyta</taxon>
        <taxon>Spermatophyta</taxon>
        <taxon>Magnoliopsida</taxon>
        <taxon>eudicotyledons</taxon>
        <taxon>Gunneridae</taxon>
        <taxon>Pentapetalae</taxon>
        <taxon>asterids</taxon>
        <taxon>lamiids</taxon>
        <taxon>Lamiales</taxon>
        <taxon>Orobanchaceae</taxon>
        <taxon>Buchnereae</taxon>
        <taxon>Striga</taxon>
    </lineage>
</organism>
<protein>
    <submittedName>
        <fullName evidence="1">Bub1-related</fullName>
    </submittedName>
</protein>
<dbReference type="EMBL" id="BKCP01013181">
    <property type="protein sequence ID" value="GER57161.1"/>
    <property type="molecule type" value="Genomic_DNA"/>
</dbReference>
<keyword evidence="2" id="KW-1185">Reference proteome</keyword>
<reference evidence="2" key="1">
    <citation type="journal article" date="2019" name="Curr. Biol.">
        <title>Genome Sequence of Striga asiatica Provides Insight into the Evolution of Plant Parasitism.</title>
        <authorList>
            <person name="Yoshida S."/>
            <person name="Kim S."/>
            <person name="Wafula E.K."/>
            <person name="Tanskanen J."/>
            <person name="Kim Y.M."/>
            <person name="Honaas L."/>
            <person name="Yang Z."/>
            <person name="Spallek T."/>
            <person name="Conn C.E."/>
            <person name="Ichihashi Y."/>
            <person name="Cheong K."/>
            <person name="Cui S."/>
            <person name="Der J.P."/>
            <person name="Gundlach H."/>
            <person name="Jiao Y."/>
            <person name="Hori C."/>
            <person name="Ishida J.K."/>
            <person name="Kasahara H."/>
            <person name="Kiba T."/>
            <person name="Kim M.S."/>
            <person name="Koo N."/>
            <person name="Laohavisit A."/>
            <person name="Lee Y.H."/>
            <person name="Lumba S."/>
            <person name="McCourt P."/>
            <person name="Mortimer J.C."/>
            <person name="Mutuku J.M."/>
            <person name="Nomura T."/>
            <person name="Sasaki-Sekimoto Y."/>
            <person name="Seto Y."/>
            <person name="Wang Y."/>
            <person name="Wakatake T."/>
            <person name="Sakakibara H."/>
            <person name="Demura T."/>
            <person name="Yamaguchi S."/>
            <person name="Yoneyama K."/>
            <person name="Manabe R.I."/>
            <person name="Nelson D.C."/>
            <person name="Schulman A.H."/>
            <person name="Timko M.P."/>
            <person name="dePamphilis C.W."/>
            <person name="Choi D."/>
            <person name="Shirasu K."/>
        </authorList>
    </citation>
    <scope>NUCLEOTIDE SEQUENCE [LARGE SCALE GENOMIC DNA]</scope>
    <source>
        <strain evidence="2">cv. UVA1</strain>
    </source>
</reference>
<gene>
    <name evidence="1" type="ORF">STAS_34951</name>
</gene>
<dbReference type="AlphaFoldDB" id="A0A5A7RJ04"/>
<evidence type="ECO:0000313" key="2">
    <source>
        <dbReference type="Proteomes" id="UP000325081"/>
    </source>
</evidence>
<name>A0A5A7RJ04_STRAF</name>
<dbReference type="Proteomes" id="UP000325081">
    <property type="component" value="Unassembled WGS sequence"/>
</dbReference>